<dbReference type="PIRSF" id="PIRSF000498">
    <property type="entry name" value="Riboflavin_syn_A"/>
    <property type="match status" value="1"/>
</dbReference>
<sequence>MFTGLIECMGTVQTIAPDGFGGAEMTIQESTLAPQLQLGESVAVNGVCLTVVGMDASTFRFQLGPETLLKSNLGTLQPGHRVNLERSLRMGDRIGGHFVQGHVDAMGTILENVQQGEWRMFRFDCSAALTPLMVPKGSIAVDGISLTLVDVAPSSFTVMLIPHTLSMTTLGLKSVGETVNLETDMLARHVAKLVAAPRLAVD</sequence>
<dbReference type="Proteomes" id="UP000464378">
    <property type="component" value="Chromosome"/>
</dbReference>
<evidence type="ECO:0000256" key="3">
    <source>
        <dbReference type="ARBA" id="ARBA00004887"/>
    </source>
</evidence>
<dbReference type="NCBIfam" id="NF006767">
    <property type="entry name" value="PRK09289.1"/>
    <property type="match status" value="1"/>
</dbReference>
<dbReference type="EC" id="2.5.1.9" evidence="5 10"/>
<feature type="repeat" description="Lumazine-binding" evidence="11">
    <location>
        <begin position="1"/>
        <end position="97"/>
    </location>
</feature>
<name>A0A6C2YPQ6_9BACT</name>
<dbReference type="EMBL" id="LR593887">
    <property type="protein sequence ID" value="VTS04588.1"/>
    <property type="molecule type" value="Genomic_DNA"/>
</dbReference>
<dbReference type="KEGG" id="tim:GMBLW1_03500"/>
<evidence type="ECO:0000256" key="7">
    <source>
        <dbReference type="ARBA" id="ARBA00022619"/>
    </source>
</evidence>
<evidence type="ECO:0000313" key="13">
    <source>
        <dbReference type="EMBL" id="VIP03610.1"/>
    </source>
</evidence>
<dbReference type="FunCoup" id="A0A6C2YPQ6">
    <property type="interactions" value="506"/>
</dbReference>
<dbReference type="SUPFAM" id="SSF63380">
    <property type="entry name" value="Riboflavin synthase domain-like"/>
    <property type="match status" value="2"/>
</dbReference>
<evidence type="ECO:0000256" key="9">
    <source>
        <dbReference type="ARBA" id="ARBA00022737"/>
    </source>
</evidence>
<keyword evidence="8" id="KW-0808">Transferase</keyword>
<reference evidence="13" key="1">
    <citation type="submission" date="2019-04" db="EMBL/GenBank/DDBJ databases">
        <authorList>
            <consortium name="Science for Life Laboratories"/>
        </authorList>
    </citation>
    <scope>NUCLEOTIDE SEQUENCE</scope>
    <source>
        <strain evidence="13">MBLW1</strain>
    </source>
</reference>
<feature type="domain" description="Lumazine-binding" evidence="12">
    <location>
        <begin position="1"/>
        <end position="97"/>
    </location>
</feature>
<dbReference type="NCBIfam" id="NF009566">
    <property type="entry name" value="PRK13020.1"/>
    <property type="match status" value="1"/>
</dbReference>
<keyword evidence="7" id="KW-0686">Riboflavin biosynthesis</keyword>
<dbReference type="FunFam" id="2.40.30.20:FF:000003">
    <property type="entry name" value="Riboflavin synthase, alpha subunit"/>
    <property type="match status" value="1"/>
</dbReference>
<accession>A0A6C2YPQ6</accession>
<feature type="repeat" description="Lumazine-binding" evidence="11">
    <location>
        <begin position="98"/>
        <end position="194"/>
    </location>
</feature>
<dbReference type="EMBL" id="LR586016">
    <property type="protein sequence ID" value="VIP03610.1"/>
    <property type="molecule type" value="Genomic_DNA"/>
</dbReference>
<dbReference type="AlphaFoldDB" id="A0A6C2YPQ6"/>
<protein>
    <recommendedName>
        <fullName evidence="6 10">Riboflavin synthase</fullName>
        <ecNumber evidence="5 10">2.5.1.9</ecNumber>
    </recommendedName>
</protein>
<evidence type="ECO:0000256" key="6">
    <source>
        <dbReference type="ARBA" id="ARBA00013950"/>
    </source>
</evidence>
<dbReference type="PANTHER" id="PTHR21098:SF0">
    <property type="entry name" value="RIBOFLAVIN SYNTHASE"/>
    <property type="match status" value="1"/>
</dbReference>
<comment type="pathway">
    <text evidence="3">Cofactor biosynthesis; riboflavin biosynthesis; riboflavin from 2-hydroxy-3-oxobutyl phosphate and 5-amino-6-(D-ribitylamino)uracil: step 2/2.</text>
</comment>
<evidence type="ECO:0000313" key="14">
    <source>
        <dbReference type="Proteomes" id="UP000464378"/>
    </source>
</evidence>
<keyword evidence="14" id="KW-1185">Reference proteome</keyword>
<dbReference type="Pfam" id="PF00677">
    <property type="entry name" value="Lum_binding"/>
    <property type="match status" value="2"/>
</dbReference>
<dbReference type="InterPro" id="IPR017938">
    <property type="entry name" value="Riboflavin_synthase-like_b-brl"/>
</dbReference>
<evidence type="ECO:0000256" key="1">
    <source>
        <dbReference type="ARBA" id="ARBA00000968"/>
    </source>
</evidence>
<dbReference type="FunFam" id="2.40.30.20:FF:000004">
    <property type="entry name" value="Riboflavin synthase, alpha subunit"/>
    <property type="match status" value="1"/>
</dbReference>
<feature type="domain" description="Lumazine-binding" evidence="12">
    <location>
        <begin position="98"/>
        <end position="194"/>
    </location>
</feature>
<dbReference type="InterPro" id="IPR001783">
    <property type="entry name" value="Lumazine-bd"/>
</dbReference>
<evidence type="ECO:0000259" key="12">
    <source>
        <dbReference type="PROSITE" id="PS51177"/>
    </source>
</evidence>
<evidence type="ECO:0000256" key="2">
    <source>
        <dbReference type="ARBA" id="ARBA00002803"/>
    </source>
</evidence>
<evidence type="ECO:0000256" key="5">
    <source>
        <dbReference type="ARBA" id="ARBA00012827"/>
    </source>
</evidence>
<evidence type="ECO:0000256" key="10">
    <source>
        <dbReference type="NCBIfam" id="TIGR00187"/>
    </source>
</evidence>
<keyword evidence="9" id="KW-0677">Repeat</keyword>
<evidence type="ECO:0000256" key="4">
    <source>
        <dbReference type="ARBA" id="ARBA00011233"/>
    </source>
</evidence>
<dbReference type="Gene3D" id="2.40.30.20">
    <property type="match status" value="2"/>
</dbReference>
<dbReference type="GO" id="GO:0009231">
    <property type="term" value="P:riboflavin biosynthetic process"/>
    <property type="evidence" value="ECO:0007669"/>
    <property type="project" value="UniProtKB-KW"/>
</dbReference>
<comment type="subunit">
    <text evidence="4">Homotrimer.</text>
</comment>
<dbReference type="CDD" id="cd00402">
    <property type="entry name" value="Riboflavin_synthase_like"/>
    <property type="match status" value="1"/>
</dbReference>
<evidence type="ECO:0000256" key="11">
    <source>
        <dbReference type="PROSITE-ProRule" id="PRU00524"/>
    </source>
</evidence>
<comment type="catalytic activity">
    <reaction evidence="1">
        <text>2 6,7-dimethyl-8-(1-D-ribityl)lumazine + H(+) = 5-amino-6-(D-ribitylamino)uracil + riboflavin</text>
        <dbReference type="Rhea" id="RHEA:20772"/>
        <dbReference type="ChEBI" id="CHEBI:15378"/>
        <dbReference type="ChEBI" id="CHEBI:15934"/>
        <dbReference type="ChEBI" id="CHEBI:57986"/>
        <dbReference type="ChEBI" id="CHEBI:58201"/>
        <dbReference type="EC" id="2.5.1.9"/>
    </reaction>
</comment>
<dbReference type="InterPro" id="IPR026017">
    <property type="entry name" value="Lumazine-bd_dom"/>
</dbReference>
<dbReference type="InParanoid" id="A0A6C2YPQ6"/>
<organism evidence="13">
    <name type="scientific">Tuwongella immobilis</name>
    <dbReference type="NCBI Taxonomy" id="692036"/>
    <lineage>
        <taxon>Bacteria</taxon>
        <taxon>Pseudomonadati</taxon>
        <taxon>Planctomycetota</taxon>
        <taxon>Planctomycetia</taxon>
        <taxon>Gemmatales</taxon>
        <taxon>Gemmataceae</taxon>
        <taxon>Tuwongella</taxon>
    </lineage>
</organism>
<dbReference type="GO" id="GO:0004746">
    <property type="term" value="F:riboflavin synthase activity"/>
    <property type="evidence" value="ECO:0007669"/>
    <property type="project" value="UniProtKB-UniRule"/>
</dbReference>
<comment type="function">
    <text evidence="2">Catalyzes the dismutation of two molecules of 6,7-dimethyl-8-ribityllumazine, resulting in the formation of riboflavin and 5-amino-6-(D-ribitylamino)uracil.</text>
</comment>
<dbReference type="PANTHER" id="PTHR21098">
    <property type="entry name" value="RIBOFLAVIN SYNTHASE ALPHA CHAIN"/>
    <property type="match status" value="1"/>
</dbReference>
<dbReference type="InterPro" id="IPR023366">
    <property type="entry name" value="ATP_synth_asu-like_sf"/>
</dbReference>
<gene>
    <name evidence="13" type="ORF">GMBLW1_03500</name>
</gene>
<dbReference type="NCBIfam" id="TIGR00187">
    <property type="entry name" value="ribE"/>
    <property type="match status" value="1"/>
</dbReference>
<dbReference type="PROSITE" id="PS51177">
    <property type="entry name" value="LUMAZINE_BIND"/>
    <property type="match status" value="2"/>
</dbReference>
<evidence type="ECO:0000256" key="8">
    <source>
        <dbReference type="ARBA" id="ARBA00022679"/>
    </source>
</evidence>
<proteinExistence type="predicted"/>